<evidence type="ECO:0000259" key="3">
    <source>
        <dbReference type="Pfam" id="PF20237"/>
    </source>
</evidence>
<feature type="transmembrane region" description="Helical" evidence="2">
    <location>
        <begin position="278"/>
        <end position="296"/>
    </location>
</feature>
<dbReference type="AlphaFoldDB" id="A0A6A6U8F9"/>
<evidence type="ECO:0000313" key="4">
    <source>
        <dbReference type="EMBL" id="KAF2667891.1"/>
    </source>
</evidence>
<organism evidence="4 5">
    <name type="scientific">Microthyrium microscopicum</name>
    <dbReference type="NCBI Taxonomy" id="703497"/>
    <lineage>
        <taxon>Eukaryota</taxon>
        <taxon>Fungi</taxon>
        <taxon>Dikarya</taxon>
        <taxon>Ascomycota</taxon>
        <taxon>Pezizomycotina</taxon>
        <taxon>Dothideomycetes</taxon>
        <taxon>Dothideomycetes incertae sedis</taxon>
        <taxon>Microthyriales</taxon>
        <taxon>Microthyriaceae</taxon>
        <taxon>Microthyrium</taxon>
    </lineage>
</organism>
<accession>A0A6A6U8F9</accession>
<reference evidence="4" key="1">
    <citation type="journal article" date="2020" name="Stud. Mycol.">
        <title>101 Dothideomycetes genomes: a test case for predicting lifestyles and emergence of pathogens.</title>
        <authorList>
            <person name="Haridas S."/>
            <person name="Albert R."/>
            <person name="Binder M."/>
            <person name="Bloem J."/>
            <person name="Labutti K."/>
            <person name="Salamov A."/>
            <person name="Andreopoulos B."/>
            <person name="Baker S."/>
            <person name="Barry K."/>
            <person name="Bills G."/>
            <person name="Bluhm B."/>
            <person name="Cannon C."/>
            <person name="Castanera R."/>
            <person name="Culley D."/>
            <person name="Daum C."/>
            <person name="Ezra D."/>
            <person name="Gonzalez J."/>
            <person name="Henrissat B."/>
            <person name="Kuo A."/>
            <person name="Liang C."/>
            <person name="Lipzen A."/>
            <person name="Lutzoni F."/>
            <person name="Magnuson J."/>
            <person name="Mondo S."/>
            <person name="Nolan M."/>
            <person name="Ohm R."/>
            <person name="Pangilinan J."/>
            <person name="Park H.-J."/>
            <person name="Ramirez L."/>
            <person name="Alfaro M."/>
            <person name="Sun H."/>
            <person name="Tritt A."/>
            <person name="Yoshinaga Y."/>
            <person name="Zwiers L.-H."/>
            <person name="Turgeon B."/>
            <person name="Goodwin S."/>
            <person name="Spatafora J."/>
            <person name="Crous P."/>
            <person name="Grigoriev I."/>
        </authorList>
    </citation>
    <scope>NUCLEOTIDE SEQUENCE</scope>
    <source>
        <strain evidence="4">CBS 115976</strain>
    </source>
</reference>
<dbReference type="InterPro" id="IPR046529">
    <property type="entry name" value="DUF6594"/>
</dbReference>
<feature type="compositionally biased region" description="Polar residues" evidence="1">
    <location>
        <begin position="1"/>
        <end position="21"/>
    </location>
</feature>
<name>A0A6A6U8F9_9PEZI</name>
<evidence type="ECO:0000256" key="1">
    <source>
        <dbReference type="SAM" id="MobiDB-lite"/>
    </source>
</evidence>
<feature type="transmembrane region" description="Helical" evidence="2">
    <location>
        <begin position="253"/>
        <end position="271"/>
    </location>
</feature>
<evidence type="ECO:0000256" key="2">
    <source>
        <dbReference type="SAM" id="Phobius"/>
    </source>
</evidence>
<keyword evidence="5" id="KW-1185">Reference proteome</keyword>
<sequence>MSWTSSDTKMASPDLQSTQGNKPAEGYAKVAQLMSAHNELAIFRRFRDLNLQNLLYLQAEITHLEAELRSIALEDEKHGGRQYHHQDWWSLSQSEGGGDNEQWELILELRKKLEKYNDAVLKHAAMLRLQAPTKHNLDFFQRWLERPMMGNFPLLGLDRKAWDPQNEHDLMSLVTAETTDPFTRWFRNSIIPAFHRNIGQKLKSTVSGHVGSDIFEYHDVTLRMIIHAATTLTASVLPLCSITILYLVQNNGWRLIFIFILSVCFSLALSFMTNAQKIEIFMAVSAFGALNVVYLTNGVSSLNAHS</sequence>
<dbReference type="PANTHER" id="PTHR34502">
    <property type="entry name" value="DUF6594 DOMAIN-CONTAINING PROTEIN-RELATED"/>
    <property type="match status" value="1"/>
</dbReference>
<protein>
    <recommendedName>
        <fullName evidence="3">DUF6594 domain-containing protein</fullName>
    </recommendedName>
</protein>
<dbReference type="OrthoDB" id="5342093at2759"/>
<gene>
    <name evidence="4" type="ORF">BT63DRAFT_304305</name>
</gene>
<proteinExistence type="predicted"/>
<keyword evidence="2" id="KW-0812">Transmembrane</keyword>
<dbReference type="PANTHER" id="PTHR34502:SF5">
    <property type="entry name" value="DUF6594 DOMAIN-CONTAINING PROTEIN"/>
    <property type="match status" value="1"/>
</dbReference>
<feature type="domain" description="DUF6594" evidence="3">
    <location>
        <begin position="27"/>
        <end position="290"/>
    </location>
</feature>
<dbReference type="Pfam" id="PF20237">
    <property type="entry name" value="DUF6594"/>
    <property type="match status" value="1"/>
</dbReference>
<dbReference type="EMBL" id="MU004237">
    <property type="protein sequence ID" value="KAF2667891.1"/>
    <property type="molecule type" value="Genomic_DNA"/>
</dbReference>
<dbReference type="Proteomes" id="UP000799302">
    <property type="component" value="Unassembled WGS sequence"/>
</dbReference>
<keyword evidence="2" id="KW-1133">Transmembrane helix</keyword>
<feature type="region of interest" description="Disordered" evidence="1">
    <location>
        <begin position="1"/>
        <end position="22"/>
    </location>
</feature>
<evidence type="ECO:0000313" key="5">
    <source>
        <dbReference type="Proteomes" id="UP000799302"/>
    </source>
</evidence>
<keyword evidence="2" id="KW-0472">Membrane</keyword>
<feature type="transmembrane region" description="Helical" evidence="2">
    <location>
        <begin position="225"/>
        <end position="247"/>
    </location>
</feature>